<evidence type="ECO:0000256" key="1">
    <source>
        <dbReference type="ARBA" id="ARBA00010466"/>
    </source>
</evidence>
<dbReference type="Pfam" id="PF04198">
    <property type="entry name" value="Sugar-bind"/>
    <property type="match status" value="1"/>
</dbReference>
<dbReference type="InterPro" id="IPR007324">
    <property type="entry name" value="Sugar-bd_dom_put"/>
</dbReference>
<keyword evidence="3 6" id="KW-0238">DNA-binding</keyword>
<name>A0ABS4WW25_9MICO</name>
<evidence type="ECO:0000256" key="3">
    <source>
        <dbReference type="ARBA" id="ARBA00023125"/>
    </source>
</evidence>
<organism evidence="6 7">
    <name type="scientific">Brachybacterium sacelli</name>
    <dbReference type="NCBI Taxonomy" id="173364"/>
    <lineage>
        <taxon>Bacteria</taxon>
        <taxon>Bacillati</taxon>
        <taxon>Actinomycetota</taxon>
        <taxon>Actinomycetes</taxon>
        <taxon>Micrococcales</taxon>
        <taxon>Dermabacteraceae</taxon>
        <taxon>Brachybacterium</taxon>
    </lineage>
</organism>
<keyword evidence="2" id="KW-0805">Transcription regulation</keyword>
<keyword evidence="4" id="KW-0804">Transcription</keyword>
<reference evidence="6 7" key="1">
    <citation type="submission" date="2021-03" db="EMBL/GenBank/DDBJ databases">
        <title>Sequencing the genomes of 1000 actinobacteria strains.</title>
        <authorList>
            <person name="Klenk H.-P."/>
        </authorList>
    </citation>
    <scope>NUCLEOTIDE SEQUENCE [LARGE SCALE GENOMIC DNA]</scope>
    <source>
        <strain evidence="6 7">DSM 14566</strain>
    </source>
</reference>
<dbReference type="GO" id="GO:0003677">
    <property type="term" value="F:DNA binding"/>
    <property type="evidence" value="ECO:0007669"/>
    <property type="project" value="UniProtKB-KW"/>
</dbReference>
<dbReference type="Proteomes" id="UP001519290">
    <property type="component" value="Unassembled WGS sequence"/>
</dbReference>
<dbReference type="InterPro" id="IPR037171">
    <property type="entry name" value="NagB/RpiA_transferase-like"/>
</dbReference>
<evidence type="ECO:0000313" key="7">
    <source>
        <dbReference type="Proteomes" id="UP001519290"/>
    </source>
</evidence>
<dbReference type="Gene3D" id="1.10.10.10">
    <property type="entry name" value="Winged helix-like DNA-binding domain superfamily/Winged helix DNA-binding domain"/>
    <property type="match status" value="1"/>
</dbReference>
<comment type="caution">
    <text evidence="6">The sequence shown here is derived from an EMBL/GenBank/DDBJ whole genome shotgun (WGS) entry which is preliminary data.</text>
</comment>
<dbReference type="InterPro" id="IPR051054">
    <property type="entry name" value="SorC_transcr_regulators"/>
</dbReference>
<sequence>MVDARRRTETISRPLMLEVARAYYLHDRSKVDIAQETGLSRWQVARVLTEARESGIVTIRVEDTEASGRGLAARVEESLGVRQVMVIPRGRGVPPFPGIDAVAQGLADYLSETVRPGEALGIVWSRIVEALPEKLQQLAPCDVVQLAGALTFPGDRVGSVEVIRQVARIAEGTAHPIYAPLVAPSGDIATALLRAPEIAGVMARAARVDHAVVGIGTWTPEGSSILPLLPGDLVTSTAEAGASAVVSGRVIDAAGHPVDVGVGERIVGLTLDQLRAIPNVIGACAGAHRADAVRAAVRGGLVDVLVLDEPLAEALLAS</sequence>
<dbReference type="Gene3D" id="3.40.50.1360">
    <property type="match status" value="1"/>
</dbReference>
<feature type="domain" description="Sugar-binding" evidence="5">
    <location>
        <begin position="71"/>
        <end position="317"/>
    </location>
</feature>
<dbReference type="InterPro" id="IPR036388">
    <property type="entry name" value="WH-like_DNA-bd_sf"/>
</dbReference>
<evidence type="ECO:0000256" key="2">
    <source>
        <dbReference type="ARBA" id="ARBA00023015"/>
    </source>
</evidence>
<protein>
    <submittedName>
        <fullName evidence="6">DNA-binding transcriptional regulator LsrR (DeoR family)</fullName>
    </submittedName>
</protein>
<accession>A0ABS4WW25</accession>
<dbReference type="PANTHER" id="PTHR34294:SF1">
    <property type="entry name" value="TRANSCRIPTIONAL REGULATOR LSRR"/>
    <property type="match status" value="1"/>
</dbReference>
<dbReference type="PANTHER" id="PTHR34294">
    <property type="entry name" value="TRANSCRIPTIONAL REGULATOR-RELATED"/>
    <property type="match status" value="1"/>
</dbReference>
<evidence type="ECO:0000259" key="5">
    <source>
        <dbReference type="Pfam" id="PF04198"/>
    </source>
</evidence>
<dbReference type="RefSeq" id="WP_209897841.1">
    <property type="nucleotide sequence ID" value="NZ_BAAAJW010000006.1"/>
</dbReference>
<dbReference type="SUPFAM" id="SSF100950">
    <property type="entry name" value="NagB/RpiA/CoA transferase-like"/>
    <property type="match status" value="1"/>
</dbReference>
<gene>
    <name evidence="6" type="ORF">JOF43_000125</name>
</gene>
<evidence type="ECO:0000313" key="6">
    <source>
        <dbReference type="EMBL" id="MBP2380168.1"/>
    </source>
</evidence>
<evidence type="ECO:0000256" key="4">
    <source>
        <dbReference type="ARBA" id="ARBA00023163"/>
    </source>
</evidence>
<proteinExistence type="inferred from homology"/>
<comment type="similarity">
    <text evidence="1">Belongs to the SorC transcriptional regulatory family.</text>
</comment>
<keyword evidence="7" id="KW-1185">Reference proteome</keyword>
<dbReference type="EMBL" id="JAGIOD010000001">
    <property type="protein sequence ID" value="MBP2380168.1"/>
    <property type="molecule type" value="Genomic_DNA"/>
</dbReference>